<dbReference type="GO" id="GO:0045454">
    <property type="term" value="P:cell redox homeostasis"/>
    <property type="evidence" value="ECO:0007669"/>
    <property type="project" value="TreeGrafter"/>
</dbReference>
<evidence type="ECO:0000256" key="3">
    <source>
        <dbReference type="ARBA" id="ARBA00022748"/>
    </source>
</evidence>
<dbReference type="Gene3D" id="3.40.30.10">
    <property type="entry name" value="Glutaredoxin"/>
    <property type="match status" value="1"/>
</dbReference>
<dbReference type="GO" id="GO:0016020">
    <property type="term" value="C:membrane"/>
    <property type="evidence" value="ECO:0007669"/>
    <property type="project" value="UniProtKB-SubCell"/>
</dbReference>
<dbReference type="PANTHER" id="PTHR32234:SF3">
    <property type="entry name" value="SUPPRESSION OF COPPER SENSITIVITY PROTEIN"/>
    <property type="match status" value="1"/>
</dbReference>
<evidence type="ECO:0000313" key="11">
    <source>
        <dbReference type="Proteomes" id="UP000291572"/>
    </source>
</evidence>
<feature type="transmembrane region" description="Helical" evidence="7">
    <location>
        <begin position="442"/>
        <end position="461"/>
    </location>
</feature>
<keyword evidence="2 7" id="KW-0812">Transmembrane</keyword>
<proteinExistence type="predicted"/>
<evidence type="ECO:0000259" key="8">
    <source>
        <dbReference type="Pfam" id="PF02683"/>
    </source>
</evidence>
<evidence type="ECO:0000256" key="7">
    <source>
        <dbReference type="SAM" id="Phobius"/>
    </source>
</evidence>
<dbReference type="InterPro" id="IPR035671">
    <property type="entry name" value="DsbD_gamma"/>
</dbReference>
<dbReference type="AlphaFoldDB" id="A0A8G1ZH70"/>
<keyword evidence="3" id="KW-0201">Cytochrome c-type biogenesis</keyword>
<feature type="transmembrane region" description="Helical" evidence="7">
    <location>
        <begin position="482"/>
        <end position="510"/>
    </location>
</feature>
<dbReference type="Pfam" id="PF02683">
    <property type="entry name" value="DsbD_TM"/>
    <property type="match status" value="1"/>
</dbReference>
<comment type="subcellular location">
    <subcellularLocation>
        <location evidence="1">Membrane</location>
        <topology evidence="1">Multi-pass membrane protein</topology>
    </subcellularLocation>
</comment>
<evidence type="ECO:0000256" key="6">
    <source>
        <dbReference type="SAM" id="MobiDB-lite"/>
    </source>
</evidence>
<reference evidence="10 11" key="1">
    <citation type="submission" date="2019-02" db="EMBL/GenBank/DDBJ databases">
        <authorList>
            <person name="Feng G."/>
        </authorList>
    </citation>
    <scope>NUCLEOTIDE SEQUENCE [LARGE SCALE GENOMIC DNA]</scope>
    <source>
        <strain evidence="10 11">CCTCC AB 2011146</strain>
    </source>
</reference>
<name>A0A8G1ZH70_9SPHN</name>
<dbReference type="Proteomes" id="UP000291572">
    <property type="component" value="Unassembled WGS sequence"/>
</dbReference>
<feature type="domain" description="Thiol:disulfide interchange protein DsbD N-terminal" evidence="9">
    <location>
        <begin position="83"/>
        <end position="191"/>
    </location>
</feature>
<dbReference type="CDD" id="cd02953">
    <property type="entry name" value="DsbDgamma"/>
    <property type="match status" value="1"/>
</dbReference>
<dbReference type="GO" id="GO:0017004">
    <property type="term" value="P:cytochrome complex assembly"/>
    <property type="evidence" value="ECO:0007669"/>
    <property type="project" value="UniProtKB-KW"/>
</dbReference>
<dbReference type="GO" id="GO:0015035">
    <property type="term" value="F:protein-disulfide reductase activity"/>
    <property type="evidence" value="ECO:0007669"/>
    <property type="project" value="TreeGrafter"/>
</dbReference>
<feature type="transmembrane region" description="Helical" evidence="7">
    <location>
        <begin position="403"/>
        <end position="422"/>
    </location>
</feature>
<evidence type="ECO:0000256" key="2">
    <source>
        <dbReference type="ARBA" id="ARBA00022692"/>
    </source>
</evidence>
<feature type="transmembrane region" description="Helical" evidence="7">
    <location>
        <begin position="516"/>
        <end position="536"/>
    </location>
</feature>
<keyword evidence="4 7" id="KW-1133">Transmembrane helix</keyword>
<accession>A0A8G1ZH70</accession>
<comment type="caution">
    <text evidence="10">The sequence shown here is derived from an EMBL/GenBank/DDBJ whole genome shotgun (WGS) entry which is preliminary data.</text>
</comment>
<feature type="transmembrane region" description="Helical" evidence="7">
    <location>
        <begin position="556"/>
        <end position="574"/>
    </location>
</feature>
<feature type="transmembrane region" description="Helical" evidence="7">
    <location>
        <begin position="611"/>
        <end position="629"/>
    </location>
</feature>
<evidence type="ECO:0000256" key="4">
    <source>
        <dbReference type="ARBA" id="ARBA00022989"/>
    </source>
</evidence>
<feature type="compositionally biased region" description="Low complexity" evidence="6">
    <location>
        <begin position="303"/>
        <end position="318"/>
    </location>
</feature>
<feature type="region of interest" description="Disordered" evidence="6">
    <location>
        <begin position="303"/>
        <end position="325"/>
    </location>
</feature>
<evidence type="ECO:0000313" key="10">
    <source>
        <dbReference type="EMBL" id="RYM10473.1"/>
    </source>
</evidence>
<sequence>MGSTGGAAKPALSCAADAAVMHGSMNTVGPAPATPPLSLGSLNALPLWVMLAILLVAFPSLATAQGSRHIDASIHASTETPRPGATSRIAIRMTPESGWHGYWVNPGDSGLPVEAAWRAPQGVRIRELQHPPPTLLELAGLASYVHKGAFTLLADLDVPPSIPRGTRLPIEVDLNWLACSDTLCVPERATLRLDLTAGDGAAGSSRALMSAAEAALPRPGEARSAITRQGANWIFDVIGAQGLDPSSARLFPVDAGWFDAAASQRVTRGQGGAIQITIPASGFAPAGAFSGVVTDGRRSFVLSGSPTTAPTPARSPLAEAEEAPARLSSPTATVATVERLIEPAPSTAAEEAGNGSALRIALTGAILGGLLLNLMPCVFPILSLKALSLAKSGIDRRTAKIEGVAYFAGSVATTTLLGAILIGARALGHDIGWSFQLQDPRIILVLMLLSLAIALNLAGLFEIHGISLAGGRLAQPGWSGAFGTGALAAIIATPCSGPFLGVALGAALVLPASATLAVFAGLGIGMALPFLAIAFVPALQRILPRPGKWMETFRRVLAIPMLLTAIGLAWVLGRQSGVDGLGFGLLLAGLAGVGLWWTGHRQAGGRKAGPALIPVLASILVVFAIQLPGPLAVGSQAAPTTSAGRLEPFSEARLAELRTAGTPVFIDMTADWCLICQVNKRVAIDRDDTQAAFAQAGIVTLVGDWTRGDPAITRFLASRGRNSVPYYLFVTRGGEERELPQILSAGLLVEQASTS</sequence>
<feature type="domain" description="Cytochrome C biogenesis protein transmembrane" evidence="8">
    <location>
        <begin position="362"/>
        <end position="568"/>
    </location>
</feature>
<organism evidence="10 11">
    <name type="scientific">Sphingobium cupriresistens</name>
    <dbReference type="NCBI Taxonomy" id="1132417"/>
    <lineage>
        <taxon>Bacteria</taxon>
        <taxon>Pseudomonadati</taxon>
        <taxon>Pseudomonadota</taxon>
        <taxon>Alphaproteobacteria</taxon>
        <taxon>Sphingomonadales</taxon>
        <taxon>Sphingomonadaceae</taxon>
        <taxon>Sphingobium</taxon>
    </lineage>
</organism>
<evidence type="ECO:0000256" key="5">
    <source>
        <dbReference type="ARBA" id="ARBA00023136"/>
    </source>
</evidence>
<dbReference type="EMBL" id="SEOO01000017">
    <property type="protein sequence ID" value="RYM10473.1"/>
    <property type="molecule type" value="Genomic_DNA"/>
</dbReference>
<dbReference type="OrthoDB" id="9811036at2"/>
<dbReference type="PANTHER" id="PTHR32234">
    <property type="entry name" value="THIOL:DISULFIDE INTERCHANGE PROTEIN DSBD"/>
    <property type="match status" value="1"/>
</dbReference>
<gene>
    <name evidence="10" type="ORF">EWH12_11475</name>
</gene>
<evidence type="ECO:0000256" key="1">
    <source>
        <dbReference type="ARBA" id="ARBA00004141"/>
    </source>
</evidence>
<dbReference type="SUPFAM" id="SSF52833">
    <property type="entry name" value="Thioredoxin-like"/>
    <property type="match status" value="1"/>
</dbReference>
<feature type="transmembrane region" description="Helical" evidence="7">
    <location>
        <begin position="580"/>
        <end position="599"/>
    </location>
</feature>
<evidence type="ECO:0000259" key="9">
    <source>
        <dbReference type="Pfam" id="PF11412"/>
    </source>
</evidence>
<dbReference type="InterPro" id="IPR036249">
    <property type="entry name" value="Thioredoxin-like_sf"/>
</dbReference>
<feature type="transmembrane region" description="Helical" evidence="7">
    <location>
        <begin position="360"/>
        <end position="382"/>
    </location>
</feature>
<dbReference type="Pfam" id="PF13899">
    <property type="entry name" value="Thioredoxin_7"/>
    <property type="match status" value="1"/>
</dbReference>
<dbReference type="InterPro" id="IPR003834">
    <property type="entry name" value="Cyt_c_assmbl_TM_dom"/>
</dbReference>
<dbReference type="Pfam" id="PF11412">
    <property type="entry name" value="DsbD_N"/>
    <property type="match status" value="1"/>
</dbReference>
<keyword evidence="5 7" id="KW-0472">Membrane</keyword>
<protein>
    <submittedName>
        <fullName evidence="10">Thiol:disulfide interchange protein</fullName>
    </submittedName>
</protein>
<dbReference type="InterPro" id="IPR028250">
    <property type="entry name" value="DsbDN"/>
</dbReference>